<sequence length="302" mass="31562">MQFNDDANLDTSQIEDSRGSRGGGGGLRGPGLKIGGGAGILVAIVALIFGISPDQLGLADGGGGGSDIPADNQALADSCRSGRDANARDDCRVVGVVNSAQGYWDGEFTARGGRYTAAPTRFFSGSVGTACGGATSAVGPFYCPADRKVYIDLGFFDDLRTKFGAKGGPFAEAYVIAHEYGHHIQNLTGQMAKVGNDRQGPQSGAVRLELQADCYAGVWAKNATRPQPDGTAPLITQLTDQDIADGLDAAAAVGDDRIQQEFQGRVNPESWTHGSAAQRQQWFTQGYRTGDMASCDTFAGRI</sequence>
<evidence type="ECO:0000313" key="7">
    <source>
        <dbReference type="Proteomes" id="UP001551482"/>
    </source>
</evidence>
<name>A0ABV3DBQ7_9ACTN</name>
<evidence type="ECO:0000256" key="3">
    <source>
        <dbReference type="ARBA" id="ARBA00022989"/>
    </source>
</evidence>
<evidence type="ECO:0000313" key="6">
    <source>
        <dbReference type="EMBL" id="MEU8132609.1"/>
    </source>
</evidence>
<feature type="region of interest" description="Disordered" evidence="5">
    <location>
        <begin position="1"/>
        <end position="25"/>
    </location>
</feature>
<evidence type="ECO:0000256" key="5">
    <source>
        <dbReference type="SAM" id="MobiDB-lite"/>
    </source>
</evidence>
<dbReference type="PANTHER" id="PTHR30168:SF0">
    <property type="entry name" value="INNER MEMBRANE PROTEIN"/>
    <property type="match status" value="1"/>
</dbReference>
<dbReference type="Proteomes" id="UP001551482">
    <property type="component" value="Unassembled WGS sequence"/>
</dbReference>
<dbReference type="PANTHER" id="PTHR30168">
    <property type="entry name" value="PUTATIVE MEMBRANE PROTEIN YPFJ"/>
    <property type="match status" value="1"/>
</dbReference>
<dbReference type="InterPro" id="IPR007343">
    <property type="entry name" value="Uncharacterised_pept_Zn_put"/>
</dbReference>
<accession>A0ABV3DBQ7</accession>
<dbReference type="RefSeq" id="WP_358348703.1">
    <property type="nucleotide sequence ID" value="NZ_JBEZFP010000006.1"/>
</dbReference>
<evidence type="ECO:0000256" key="4">
    <source>
        <dbReference type="ARBA" id="ARBA00023136"/>
    </source>
</evidence>
<protein>
    <submittedName>
        <fullName evidence="6">Neutral zinc metallopeptidase</fullName>
    </submittedName>
</protein>
<dbReference type="SUPFAM" id="SSF55486">
    <property type="entry name" value="Metalloproteases ('zincins'), catalytic domain"/>
    <property type="match status" value="1"/>
</dbReference>
<comment type="subcellular location">
    <subcellularLocation>
        <location evidence="1">Membrane</location>
        <topology evidence="1">Single-pass membrane protein</topology>
    </subcellularLocation>
</comment>
<keyword evidence="4" id="KW-0472">Membrane</keyword>
<organism evidence="6 7">
    <name type="scientific">Streptodolium elevatio</name>
    <dbReference type="NCBI Taxonomy" id="3157996"/>
    <lineage>
        <taxon>Bacteria</taxon>
        <taxon>Bacillati</taxon>
        <taxon>Actinomycetota</taxon>
        <taxon>Actinomycetes</taxon>
        <taxon>Kitasatosporales</taxon>
        <taxon>Streptomycetaceae</taxon>
        <taxon>Streptodolium</taxon>
    </lineage>
</organism>
<keyword evidence="3" id="KW-1133">Transmembrane helix</keyword>
<keyword evidence="7" id="KW-1185">Reference proteome</keyword>
<evidence type="ECO:0000256" key="1">
    <source>
        <dbReference type="ARBA" id="ARBA00004167"/>
    </source>
</evidence>
<dbReference type="EMBL" id="JBEZFP010000006">
    <property type="protein sequence ID" value="MEU8132609.1"/>
    <property type="molecule type" value="Genomic_DNA"/>
</dbReference>
<dbReference type="Pfam" id="PF04228">
    <property type="entry name" value="Zn_peptidase"/>
    <property type="match status" value="1"/>
</dbReference>
<keyword evidence="2" id="KW-0812">Transmembrane</keyword>
<gene>
    <name evidence="6" type="ORF">AB0C36_03785</name>
</gene>
<comment type="caution">
    <text evidence="6">The sequence shown here is derived from an EMBL/GenBank/DDBJ whole genome shotgun (WGS) entry which is preliminary data.</text>
</comment>
<reference evidence="6 7" key="1">
    <citation type="submission" date="2024-06" db="EMBL/GenBank/DDBJ databases">
        <title>The Natural Products Discovery Center: Release of the First 8490 Sequenced Strains for Exploring Actinobacteria Biosynthetic Diversity.</title>
        <authorList>
            <person name="Kalkreuter E."/>
            <person name="Kautsar S.A."/>
            <person name="Yang D."/>
            <person name="Bader C.D."/>
            <person name="Teijaro C.N."/>
            <person name="Fluegel L."/>
            <person name="Davis C.M."/>
            <person name="Simpson J.R."/>
            <person name="Lauterbach L."/>
            <person name="Steele A.D."/>
            <person name="Gui C."/>
            <person name="Meng S."/>
            <person name="Li G."/>
            <person name="Viehrig K."/>
            <person name="Ye F."/>
            <person name="Su P."/>
            <person name="Kiefer A.F."/>
            <person name="Nichols A."/>
            <person name="Cepeda A.J."/>
            <person name="Yan W."/>
            <person name="Fan B."/>
            <person name="Jiang Y."/>
            <person name="Adhikari A."/>
            <person name="Zheng C.-J."/>
            <person name="Schuster L."/>
            <person name="Cowan T.M."/>
            <person name="Smanski M.J."/>
            <person name="Chevrette M.G."/>
            <person name="De Carvalho L.P.S."/>
            <person name="Shen B."/>
        </authorList>
    </citation>
    <scope>NUCLEOTIDE SEQUENCE [LARGE SCALE GENOMIC DNA]</scope>
    <source>
        <strain evidence="6 7">NPDC048946</strain>
    </source>
</reference>
<evidence type="ECO:0000256" key="2">
    <source>
        <dbReference type="ARBA" id="ARBA00022692"/>
    </source>
</evidence>
<proteinExistence type="predicted"/>
<feature type="compositionally biased region" description="Polar residues" evidence="5">
    <location>
        <begin position="1"/>
        <end position="14"/>
    </location>
</feature>